<keyword evidence="8" id="KW-0862">Zinc</keyword>
<evidence type="ECO:0000256" key="14">
    <source>
        <dbReference type="SAM" id="SignalP"/>
    </source>
</evidence>
<protein>
    <recommendedName>
        <fullName evidence="3">High-affinity zinc uptake system protein ZnuA</fullName>
    </recommendedName>
</protein>
<comment type="function">
    <text evidence="12">Part of the ATP-binding cassette (ABC) transport system ZnuABC involved in zinc import. Binds zinc with high affinity and specificity and delivers it to the membrane permease for translocation into the cytoplasm.</text>
</comment>
<dbReference type="FunFam" id="3.40.50.1980:FF:000006">
    <property type="entry name" value="Zinc ABC transporter substrate-binding protein ZnuA"/>
    <property type="match status" value="1"/>
</dbReference>
<feature type="region of interest" description="Disordered" evidence="13">
    <location>
        <begin position="124"/>
        <end position="153"/>
    </location>
</feature>
<dbReference type="Proteomes" id="UP000324170">
    <property type="component" value="Unassembled WGS sequence"/>
</dbReference>
<feature type="signal peptide" evidence="14">
    <location>
        <begin position="1"/>
        <end position="32"/>
    </location>
</feature>
<dbReference type="AlphaFoldDB" id="A0A068QVB4"/>
<comment type="subcellular location">
    <subcellularLocation>
        <location evidence="1">Periplasm</location>
    </subcellularLocation>
</comment>
<dbReference type="SUPFAM" id="SSF53807">
    <property type="entry name" value="Helical backbone' metal receptor"/>
    <property type="match status" value="1"/>
</dbReference>
<evidence type="ECO:0000256" key="6">
    <source>
        <dbReference type="ARBA" id="ARBA00022729"/>
    </source>
</evidence>
<keyword evidence="4" id="KW-0813">Transport</keyword>
<dbReference type="PANTHER" id="PTHR42953:SF3">
    <property type="entry name" value="HIGH-AFFINITY ZINC UPTAKE SYSTEM PROTEIN ZNUA"/>
    <property type="match status" value="1"/>
</dbReference>
<evidence type="ECO:0000313" key="16">
    <source>
        <dbReference type="EMBL" id="TYP10763.1"/>
    </source>
</evidence>
<keyword evidence="9" id="KW-0864">Zinc transport</keyword>
<dbReference type="RefSeq" id="WP_045970677.1">
    <property type="nucleotide sequence ID" value="NZ_CAWMED010000001.1"/>
</dbReference>
<reference evidence="15 17" key="1">
    <citation type="submission" date="2013-07" db="EMBL/GenBank/DDBJ databases">
        <authorList>
            <person name="Genoscope - CEA"/>
        </authorList>
    </citation>
    <scope>NUCLEOTIDE SEQUENCE [LARGE SCALE GENOMIC DNA]</scope>
    <source>
        <strain evidence="15">FRM16</strain>
        <strain evidence="17">FRM16 / DSM 17909</strain>
    </source>
</reference>
<dbReference type="InterPro" id="IPR050492">
    <property type="entry name" value="Bact_metal-bind_prot9"/>
</dbReference>
<keyword evidence="18" id="KW-1185">Reference proteome</keyword>
<dbReference type="GO" id="GO:0046872">
    <property type="term" value="F:metal ion binding"/>
    <property type="evidence" value="ECO:0007669"/>
    <property type="project" value="UniProtKB-KW"/>
</dbReference>
<sequence length="325" mass="36458">MLHNSQKYAHKFFHKIALATVLVAGVNCSVQADVITSIRPLGFIAAAIADGVTKTQVLLPDGASPHDYALRPLDVQKINQADLVVWVGPDMETFLAKPIAKIERNKQLTLAELSTIKPLLLKNSEESKSGEDGKNLSAESYQPKHEENHGHHHHGEYNMHIWLSPEIAGEAAKAIYERLVEQYPQQKQQLEVNLRKFNGQLAQTDKNIANVLKPIRKQGYFVFHDAYGYFEKHYQLAPLGVFTVNPEIQPGAQRLHNIRTQLVEQKARCIFAEPQFRPAVIHAVAKGTDVRIGILDPLGSGIVLDRDSYMEFITQLSRQYASCLN</sequence>
<dbReference type="GO" id="GO:0006829">
    <property type="term" value="P:zinc ion transport"/>
    <property type="evidence" value="ECO:0007669"/>
    <property type="project" value="UniProtKB-KW"/>
</dbReference>
<keyword evidence="11" id="KW-1015">Disulfide bond</keyword>
<dbReference type="CDD" id="cd01019">
    <property type="entry name" value="ZnuA"/>
    <property type="match status" value="1"/>
</dbReference>
<keyword evidence="6 14" id="KW-0732">Signal</keyword>
<dbReference type="Proteomes" id="UP000032721">
    <property type="component" value="Chromosome"/>
</dbReference>
<dbReference type="PANTHER" id="PTHR42953">
    <property type="entry name" value="HIGH-AFFINITY ZINC UPTAKE SYSTEM PROTEIN ZNUA-RELATED"/>
    <property type="match status" value="1"/>
</dbReference>
<dbReference type="EMBL" id="VNHN01000014">
    <property type="protein sequence ID" value="TYP10763.1"/>
    <property type="molecule type" value="Genomic_DNA"/>
</dbReference>
<evidence type="ECO:0000256" key="2">
    <source>
        <dbReference type="ARBA" id="ARBA00011028"/>
    </source>
</evidence>
<accession>A0A068QVB4</accession>
<dbReference type="KEGG" id="xdo:XDD1_2071"/>
<evidence type="ECO:0000256" key="9">
    <source>
        <dbReference type="ARBA" id="ARBA00022906"/>
    </source>
</evidence>
<evidence type="ECO:0000256" key="5">
    <source>
        <dbReference type="ARBA" id="ARBA00022723"/>
    </source>
</evidence>
<dbReference type="InterPro" id="IPR035520">
    <property type="entry name" value="ZnuA"/>
</dbReference>
<evidence type="ECO:0000256" key="3">
    <source>
        <dbReference type="ARBA" id="ARBA00015915"/>
    </source>
</evidence>
<dbReference type="NCBIfam" id="NF007091">
    <property type="entry name" value="PRK09545.1"/>
    <property type="match status" value="1"/>
</dbReference>
<dbReference type="GO" id="GO:0042597">
    <property type="term" value="C:periplasmic space"/>
    <property type="evidence" value="ECO:0007669"/>
    <property type="project" value="UniProtKB-SubCell"/>
</dbReference>
<evidence type="ECO:0000256" key="8">
    <source>
        <dbReference type="ARBA" id="ARBA00022833"/>
    </source>
</evidence>
<dbReference type="HOGENOM" id="CLU_016838_1_2_6"/>
<dbReference type="Pfam" id="PF01297">
    <property type="entry name" value="ZnuA"/>
    <property type="match status" value="1"/>
</dbReference>
<dbReference type="InterPro" id="IPR006127">
    <property type="entry name" value="ZnuA-like"/>
</dbReference>
<dbReference type="Gene3D" id="3.40.50.1980">
    <property type="entry name" value="Nitrogenase molybdenum iron protein domain"/>
    <property type="match status" value="2"/>
</dbReference>
<evidence type="ECO:0000256" key="7">
    <source>
        <dbReference type="ARBA" id="ARBA00022764"/>
    </source>
</evidence>
<comment type="similarity">
    <text evidence="2">Belongs to the bacterial solute-binding protein 9 family.</text>
</comment>
<dbReference type="FunFam" id="3.40.50.1980:FF:000028">
    <property type="entry name" value="High-affinity zinc uptake system protein znuA"/>
    <property type="match status" value="1"/>
</dbReference>
<evidence type="ECO:0000256" key="11">
    <source>
        <dbReference type="ARBA" id="ARBA00023157"/>
    </source>
</evidence>
<keyword evidence="7" id="KW-0574">Periplasm</keyword>
<evidence type="ECO:0000256" key="10">
    <source>
        <dbReference type="ARBA" id="ARBA00023065"/>
    </source>
</evidence>
<evidence type="ECO:0000256" key="12">
    <source>
        <dbReference type="ARBA" id="ARBA00045516"/>
    </source>
</evidence>
<evidence type="ECO:0000313" key="18">
    <source>
        <dbReference type="Proteomes" id="UP000324170"/>
    </source>
</evidence>
<gene>
    <name evidence="15" type="primary">znuA</name>
    <name evidence="16" type="ORF">LY16_01147</name>
    <name evidence="15" type="ORF">XDD1_2071</name>
</gene>
<dbReference type="OrthoDB" id="7346865at2"/>
<proteinExistence type="inferred from homology"/>
<evidence type="ECO:0000256" key="1">
    <source>
        <dbReference type="ARBA" id="ARBA00004418"/>
    </source>
</evidence>
<name>A0A068QVB4_9GAMM</name>
<organism evidence="15 17">
    <name type="scientific">Xenorhabdus doucetiae</name>
    <dbReference type="NCBI Taxonomy" id="351671"/>
    <lineage>
        <taxon>Bacteria</taxon>
        <taxon>Pseudomonadati</taxon>
        <taxon>Pseudomonadota</taxon>
        <taxon>Gammaproteobacteria</taxon>
        <taxon>Enterobacterales</taxon>
        <taxon>Morganellaceae</taxon>
        <taxon>Xenorhabdus</taxon>
    </lineage>
</organism>
<feature type="chain" id="PRO_5001652233" description="High-affinity zinc uptake system protein ZnuA" evidence="14">
    <location>
        <begin position="33"/>
        <end position="325"/>
    </location>
</feature>
<evidence type="ECO:0000256" key="13">
    <source>
        <dbReference type="SAM" id="MobiDB-lite"/>
    </source>
</evidence>
<keyword evidence="10" id="KW-0406">Ion transport</keyword>
<reference evidence="16 18" key="2">
    <citation type="submission" date="2019-07" db="EMBL/GenBank/DDBJ databases">
        <title>Genomic Encyclopedia of Type Strains, Phase I: the one thousand microbial genomes (KMG-I) project.</title>
        <authorList>
            <person name="Kyrpides N."/>
        </authorList>
    </citation>
    <scope>NUCLEOTIDE SEQUENCE [LARGE SCALE GENOMIC DNA]</scope>
    <source>
        <strain evidence="16 18">DSM 17909</strain>
    </source>
</reference>
<evidence type="ECO:0000313" key="17">
    <source>
        <dbReference type="Proteomes" id="UP000032721"/>
    </source>
</evidence>
<evidence type="ECO:0000256" key="4">
    <source>
        <dbReference type="ARBA" id="ARBA00022448"/>
    </source>
</evidence>
<dbReference type="EMBL" id="FO704550">
    <property type="protein sequence ID" value="CDG17770.1"/>
    <property type="molecule type" value="Genomic_DNA"/>
</dbReference>
<evidence type="ECO:0000313" key="15">
    <source>
        <dbReference type="EMBL" id="CDG17770.1"/>
    </source>
</evidence>
<feature type="compositionally biased region" description="Basic and acidic residues" evidence="13">
    <location>
        <begin position="124"/>
        <end position="134"/>
    </location>
</feature>
<dbReference type="STRING" id="351671.XDD1_2071"/>
<keyword evidence="5" id="KW-0479">Metal-binding</keyword>